<dbReference type="PROSITE" id="PS00606">
    <property type="entry name" value="KS3_1"/>
    <property type="match status" value="1"/>
</dbReference>
<feature type="non-terminal residue" evidence="6">
    <location>
        <position position="1"/>
    </location>
</feature>
<dbReference type="InterPro" id="IPR036736">
    <property type="entry name" value="ACP-like_sf"/>
</dbReference>
<organism evidence="6 7">
    <name type="scientific">Nostoc cf. edaphicum LEGE 07299</name>
    <dbReference type="NCBI Taxonomy" id="2777974"/>
    <lineage>
        <taxon>Bacteria</taxon>
        <taxon>Bacillati</taxon>
        <taxon>Cyanobacteriota</taxon>
        <taxon>Cyanophyceae</taxon>
        <taxon>Nostocales</taxon>
        <taxon>Nostocaceae</taxon>
        <taxon>Nostoc</taxon>
    </lineage>
</organism>
<dbReference type="Gene3D" id="3.40.50.720">
    <property type="entry name" value="NAD(P)-binding Rossmann-like Domain"/>
    <property type="match status" value="1"/>
</dbReference>
<evidence type="ECO:0000256" key="3">
    <source>
        <dbReference type="ARBA" id="ARBA00022679"/>
    </source>
</evidence>
<keyword evidence="3" id="KW-0808">Transferase</keyword>
<comment type="caution">
    <text evidence="6">The sequence shown here is derived from an EMBL/GenBank/DDBJ whole genome shotgun (WGS) entry which is preliminary data.</text>
</comment>
<dbReference type="InterPro" id="IPR013968">
    <property type="entry name" value="PKS_KR"/>
</dbReference>
<reference evidence="6 7" key="1">
    <citation type="submission" date="2020-10" db="EMBL/GenBank/DDBJ databases">
        <authorList>
            <person name="Castelo-Branco R."/>
            <person name="Eusebio N."/>
            <person name="Adriana R."/>
            <person name="Vieira A."/>
            <person name="Brugerolle De Fraissinette N."/>
            <person name="Rezende De Castro R."/>
            <person name="Schneider M.P."/>
            <person name="Vasconcelos V."/>
            <person name="Leao P.N."/>
        </authorList>
    </citation>
    <scope>NUCLEOTIDE SEQUENCE [LARGE SCALE GENOMIC DNA]</scope>
    <source>
        <strain evidence="6 7">LEGE 07299</strain>
    </source>
</reference>
<dbReference type="InterPro" id="IPR009081">
    <property type="entry name" value="PP-bd_ACP"/>
</dbReference>
<evidence type="ECO:0000256" key="1">
    <source>
        <dbReference type="ARBA" id="ARBA00022450"/>
    </source>
</evidence>
<dbReference type="InterPro" id="IPR020841">
    <property type="entry name" value="PKS_Beta-ketoAc_synthase_dom"/>
</dbReference>
<dbReference type="InterPro" id="IPR016036">
    <property type="entry name" value="Malonyl_transacylase_ACP-bd"/>
</dbReference>
<evidence type="ECO:0000259" key="5">
    <source>
        <dbReference type="PROSITE" id="PS52004"/>
    </source>
</evidence>
<dbReference type="Pfam" id="PF00698">
    <property type="entry name" value="Acyl_transf_1"/>
    <property type="match status" value="1"/>
</dbReference>
<keyword evidence="1" id="KW-0596">Phosphopantetheine</keyword>
<dbReference type="SMART" id="SM00825">
    <property type="entry name" value="PKS_KS"/>
    <property type="match status" value="1"/>
</dbReference>
<dbReference type="SUPFAM" id="SSF51735">
    <property type="entry name" value="NAD(P)-binding Rossmann-fold domains"/>
    <property type="match status" value="2"/>
</dbReference>
<dbReference type="CDD" id="cd00833">
    <property type="entry name" value="PKS"/>
    <property type="match status" value="1"/>
</dbReference>
<evidence type="ECO:0000256" key="2">
    <source>
        <dbReference type="ARBA" id="ARBA00022553"/>
    </source>
</evidence>
<dbReference type="InterPro" id="IPR014043">
    <property type="entry name" value="Acyl_transferase_dom"/>
</dbReference>
<dbReference type="Pfam" id="PF22621">
    <property type="entry name" value="CurL-like_PKS_C"/>
    <property type="match status" value="1"/>
</dbReference>
<dbReference type="SMART" id="SM00822">
    <property type="entry name" value="PKS_KR"/>
    <property type="match status" value="1"/>
</dbReference>
<sequence>DGAIGMYAGATMNTYLLNNIYPNRHQLDVNDNLQVATMDSMGGFQMMVANDKDYLTTRVSYKLNLTGPSVNVQTACSTSLVAIHMACSTLLSGECDMILAGGVSVNVPQKIGHLYQEGMIVTPDGHCRAFDARAQGTIFGSGVGIVVLKRLEDAIADEDHIYAVIKGSALNNDGGMKVGYMAPNGDGQAAVVTEAMAMAGVDAETISYVEAHGTGTPIGDPIEIGGLAQAFRTSTQKKNFCAVGSVKTNVGHLQIASGVVGFIKTVLSLYHKKLPPSLHFEQPNPQIDFANSPFYVNTTLKNWDTPGSPRRAGVNSLGIGGTNAHVILEEAPEIAPIKNEIERPYHLLTLSAKTEKALGELVNRYLEFLTSHPEVSLADVCFTASMGRSHFNHRLAAVAQSSLHLREQLTAFKTGTETLKLVSGQVTNKERPKIAFLFTGQGSQYVGMGRQLYETQPTFRQALEECDTILRPYLEHSLLQVLYPQAGETSLINETAYTQPALFAIEYALFQLWKSWGIQPDVVMGHSVGEYVAATVAGVFSLEEGLKLVATRARLMQALSARGEMVAVSATLNQVQSVIEPYYAQQVSIAAVNGSESLVISGEAQALAVICATLETQGIRIKSLQVSHAFHSPMMEPMLKEFEAVASSVSYSRPSINLISNLTGELATDDITTAQYWVRHVRQPVQFAASMEYLHQLGYEMFVEIGSQPILSSMGRQCLPEGVGVWLPSLRQQQDDWQQILSSLGQLYLQGVSVDWPSFYSDYPHCKVVLPTYPFQGQRYWIEAPTNEHQKTFSAQKASSQIVNLLNQGKTQQLAQLLEKTGKLSLDHLKILPELLEILVQEHKQQLTAATIGDWLYQVEWKPQPRQVKKILETPQNLQPSHWVIFADSDGVGQAFATRLQQQGHRCTLVYGGETYQSQESDVWHLNPAHPEEFERLLNDVITTSKLPLKGVIHLWSLKAASSENLTLPALEKAQRWGCGSVLHLVQALLKHSETASPRLWLVTRGTQPVKQKTDSLAVAQSPLWGLGKVIAMEQPQFWGGMLDLDPEAGVHDVEMLLREIQDPQGENQIVLRESQRYVARLVKQPWVVSNDISLRSDSTYLITGGLGALGLQVAQWMVKRGARHLVLTGRHEASNAAQEVISQLEQTKTQVLVVKADVSHREDVARILEKIDSSLPPLRGVIHAAGVLDDGVLSKLSWERLTSVMAPKVKGAWNLHTLTQNYSLEFFVCFSSITALLGSLGQGNYAAANAFMDALAHHRRAMGLPGLSINWGPWGAVGMAANVDDSHQVRWTAMGMSCIAPEQGLQVLEQLLGQSLAQVGILPIEWSVFQQQSSFTYQRPFLSGLLEEAASQKQDKPTEEKSYDLLEQLKAAPLSNRRNILMTYLQAEVTKVLGLGLSQLPELDRGFVEMGMDSLMAVQLNNRLRSHLGIPLPATLAIEYPTINKLFKYLSEEVMGWESLSNGDIDLPTTEDEQIDALSELEQISEQEFEASVANELAQIRSLLGGTRKSTERQG</sequence>
<evidence type="ECO:0000259" key="4">
    <source>
        <dbReference type="PROSITE" id="PS50075"/>
    </source>
</evidence>
<dbReference type="InterPro" id="IPR036291">
    <property type="entry name" value="NAD(P)-bd_dom_sf"/>
</dbReference>
<dbReference type="Pfam" id="PF21394">
    <property type="entry name" value="Beta-ketacyl_N"/>
    <property type="match status" value="1"/>
</dbReference>
<dbReference type="Gene3D" id="3.40.47.10">
    <property type="match status" value="1"/>
</dbReference>
<dbReference type="PANTHER" id="PTHR43775:SF51">
    <property type="entry name" value="INACTIVE PHENOLPHTHIOCEROL SYNTHESIS POLYKETIDE SYNTHASE TYPE I PKS1-RELATED"/>
    <property type="match status" value="1"/>
</dbReference>
<dbReference type="Pfam" id="PF08659">
    <property type="entry name" value="KR"/>
    <property type="match status" value="1"/>
</dbReference>
<dbReference type="SUPFAM" id="SSF55048">
    <property type="entry name" value="Probable ACP-binding domain of malonyl-CoA ACP transacylase"/>
    <property type="match status" value="1"/>
</dbReference>
<gene>
    <name evidence="6" type="ORF">IQ229_07875</name>
</gene>
<dbReference type="Pfam" id="PF02801">
    <property type="entry name" value="Ketoacyl-synt_C"/>
    <property type="match status" value="1"/>
</dbReference>
<keyword evidence="2" id="KW-0597">Phosphoprotein</keyword>
<dbReference type="InterPro" id="IPR014031">
    <property type="entry name" value="Ketoacyl_synth_C"/>
</dbReference>
<accession>A0ABR9TWT7</accession>
<feature type="domain" description="Ketosynthase family 3 (KS3)" evidence="5">
    <location>
        <begin position="1"/>
        <end position="330"/>
    </location>
</feature>
<dbReference type="SUPFAM" id="SSF52151">
    <property type="entry name" value="FabD/lysophospholipase-like"/>
    <property type="match status" value="1"/>
</dbReference>
<dbReference type="InterPro" id="IPR001227">
    <property type="entry name" value="Ac_transferase_dom_sf"/>
</dbReference>
<dbReference type="PROSITE" id="PS50075">
    <property type="entry name" value="CARRIER"/>
    <property type="match status" value="1"/>
</dbReference>
<dbReference type="SMART" id="SM00827">
    <property type="entry name" value="PKS_AT"/>
    <property type="match status" value="1"/>
</dbReference>
<dbReference type="Gene3D" id="1.10.1200.10">
    <property type="entry name" value="ACP-like"/>
    <property type="match status" value="1"/>
</dbReference>
<dbReference type="InterPro" id="IPR016035">
    <property type="entry name" value="Acyl_Trfase/lysoPLipase"/>
</dbReference>
<dbReference type="Gene3D" id="3.30.70.3290">
    <property type="match status" value="1"/>
</dbReference>
<dbReference type="InterPro" id="IPR050091">
    <property type="entry name" value="PKS_NRPS_Biosynth_Enz"/>
</dbReference>
<name>A0ABR9TWT7_9NOSO</name>
<protein>
    <submittedName>
        <fullName evidence="6">Type I polyketide synthase</fullName>
    </submittedName>
</protein>
<dbReference type="InterPro" id="IPR016039">
    <property type="entry name" value="Thiolase-like"/>
</dbReference>
<dbReference type="Pfam" id="PF00550">
    <property type="entry name" value="PP-binding"/>
    <property type="match status" value="1"/>
</dbReference>
<dbReference type="EMBL" id="JADEXF010000192">
    <property type="protein sequence ID" value="MBE9104861.1"/>
    <property type="molecule type" value="Genomic_DNA"/>
</dbReference>
<dbReference type="CDD" id="cd08955">
    <property type="entry name" value="KR_2_FAS_SDR_x"/>
    <property type="match status" value="1"/>
</dbReference>
<dbReference type="InterPro" id="IPR014030">
    <property type="entry name" value="Ketoacyl_synth_N"/>
</dbReference>
<keyword evidence="7" id="KW-1185">Reference proteome</keyword>
<dbReference type="Proteomes" id="UP000647836">
    <property type="component" value="Unassembled WGS sequence"/>
</dbReference>
<dbReference type="Gene3D" id="3.40.366.10">
    <property type="entry name" value="Malonyl-Coenzyme A Acyl Carrier Protein, domain 2"/>
    <property type="match status" value="1"/>
</dbReference>
<dbReference type="SMART" id="SM01294">
    <property type="entry name" value="PKS_PP_betabranch"/>
    <property type="match status" value="1"/>
</dbReference>
<dbReference type="Pfam" id="PF00109">
    <property type="entry name" value="ketoacyl-synt"/>
    <property type="match status" value="1"/>
</dbReference>
<proteinExistence type="predicted"/>
<evidence type="ECO:0000313" key="6">
    <source>
        <dbReference type="EMBL" id="MBE9104861.1"/>
    </source>
</evidence>
<dbReference type="InterPro" id="IPR057326">
    <property type="entry name" value="KR_dom"/>
</dbReference>
<dbReference type="InterPro" id="IPR018201">
    <property type="entry name" value="Ketoacyl_synth_AS"/>
</dbReference>
<dbReference type="PROSITE" id="PS52004">
    <property type="entry name" value="KS3_2"/>
    <property type="match status" value="1"/>
</dbReference>
<dbReference type="InterPro" id="IPR020806">
    <property type="entry name" value="PKS_PP-bd"/>
</dbReference>
<evidence type="ECO:0000313" key="7">
    <source>
        <dbReference type="Proteomes" id="UP000647836"/>
    </source>
</evidence>
<dbReference type="SUPFAM" id="SSF47336">
    <property type="entry name" value="ACP-like"/>
    <property type="match status" value="1"/>
</dbReference>
<dbReference type="SUPFAM" id="SSF53901">
    <property type="entry name" value="Thiolase-like"/>
    <property type="match status" value="2"/>
</dbReference>
<dbReference type="InterPro" id="IPR049490">
    <property type="entry name" value="C883_1060-like_KR_N"/>
</dbReference>
<feature type="domain" description="Carrier" evidence="4">
    <location>
        <begin position="1377"/>
        <end position="1455"/>
    </location>
</feature>
<dbReference type="SMART" id="SM00823">
    <property type="entry name" value="PKS_PP"/>
    <property type="match status" value="1"/>
</dbReference>
<dbReference type="PANTHER" id="PTHR43775">
    <property type="entry name" value="FATTY ACID SYNTHASE"/>
    <property type="match status" value="1"/>
</dbReference>